<organism evidence="1 3">
    <name type="scientific">Pleurotus ostreatus (strain PC15)</name>
    <name type="common">Oyster mushroom</name>
    <dbReference type="NCBI Taxonomy" id="1137138"/>
    <lineage>
        <taxon>Eukaryota</taxon>
        <taxon>Fungi</taxon>
        <taxon>Dikarya</taxon>
        <taxon>Basidiomycota</taxon>
        <taxon>Agaricomycotina</taxon>
        <taxon>Agaricomycetes</taxon>
        <taxon>Agaricomycetidae</taxon>
        <taxon>Agaricales</taxon>
        <taxon>Pleurotineae</taxon>
        <taxon>Pleurotaceae</taxon>
        <taxon>Pleurotus</taxon>
    </lineage>
</organism>
<sequence>DEAQESITDHWTYPRGIRPPEFLDEEILSKAHLLVAFTPRALEEWKESYAEDAYFKEKFEVSESEDPERLLTSPRFRKGANGLLYFVDADWRHRLCVPRGQVPSVLRQIHESPYESAHEGAR</sequence>
<gene>
    <name evidence="1" type="ORF">PLEOSDRAFT_1016084</name>
    <name evidence="2" type="ORF">PLEOSDRAFT_1016085</name>
</gene>
<dbReference type="HOGENOM" id="CLU_135406_0_0_1"/>
<accession>A0A067NEK6</accession>
<evidence type="ECO:0000313" key="1">
    <source>
        <dbReference type="EMBL" id="KDQ22552.1"/>
    </source>
</evidence>
<reference evidence="3" key="1">
    <citation type="journal article" date="2014" name="Proc. Natl. Acad. Sci. U.S.A.">
        <title>Extensive sampling of basidiomycete genomes demonstrates inadequacy of the white-rot/brown-rot paradigm for wood decay fungi.</title>
        <authorList>
            <person name="Riley R."/>
            <person name="Salamov A.A."/>
            <person name="Brown D.W."/>
            <person name="Nagy L.G."/>
            <person name="Floudas D."/>
            <person name="Held B.W."/>
            <person name="Levasseur A."/>
            <person name="Lombard V."/>
            <person name="Morin E."/>
            <person name="Otillar R."/>
            <person name="Lindquist E.A."/>
            <person name="Sun H."/>
            <person name="LaButti K.M."/>
            <person name="Schmutz J."/>
            <person name="Jabbour D."/>
            <person name="Luo H."/>
            <person name="Baker S.E."/>
            <person name="Pisabarro A.G."/>
            <person name="Walton J.D."/>
            <person name="Blanchette R.A."/>
            <person name="Henrissat B."/>
            <person name="Martin F."/>
            <person name="Cullen D."/>
            <person name="Hibbett D.S."/>
            <person name="Grigoriev I.V."/>
        </authorList>
    </citation>
    <scope>NUCLEOTIDE SEQUENCE [LARGE SCALE GENOMIC DNA]</scope>
    <source>
        <strain evidence="3">PC15</strain>
    </source>
</reference>
<dbReference type="EMBL" id="KL198010">
    <property type="protein sequence ID" value="KDQ26073.1"/>
    <property type="molecule type" value="Genomic_DNA"/>
</dbReference>
<dbReference type="OrthoDB" id="2971978at2759"/>
<dbReference type="Proteomes" id="UP000027073">
    <property type="component" value="Unassembled WGS sequence"/>
</dbReference>
<evidence type="ECO:0000313" key="2">
    <source>
        <dbReference type="EMBL" id="KDQ26073.1"/>
    </source>
</evidence>
<dbReference type="EMBL" id="KL198014">
    <property type="protein sequence ID" value="KDQ22552.1"/>
    <property type="molecule type" value="Genomic_DNA"/>
</dbReference>
<reference evidence="1" key="2">
    <citation type="journal article" date="2014" name="Proc. Natl. Acad. Sci. U.S.A.">
        <title>Extensive sampling of basidiomycete genomes demonstrates inadequacy of the white rot/brown rot paradigm for wood decay fungi.</title>
        <authorList>
            <person name="Riley R."/>
            <person name="Salamov A.A."/>
            <person name="Brown D.W."/>
            <person name="Nagy L.G."/>
            <person name="Floudas D."/>
            <person name="Held B.W."/>
            <person name="Levasseur A."/>
            <person name="Lombard V."/>
            <person name="Morin E."/>
            <person name="Otillar R."/>
            <person name="Lindquist E.A."/>
            <person name="Sun H."/>
            <person name="LaButti K.M."/>
            <person name="Schmutz J."/>
            <person name="Jabbour D."/>
            <person name="Luo H."/>
            <person name="Baker S.E."/>
            <person name="Pisabarro A.G."/>
            <person name="Walton J.D."/>
            <person name="Blanchette R.A."/>
            <person name="Henrissat B."/>
            <person name="Martin F."/>
            <person name="Cullen D."/>
            <person name="Hibbett D.S."/>
            <person name="Grigoriev I.V."/>
        </authorList>
    </citation>
    <scope>NUCLEOTIDE SEQUENCE</scope>
    <source>
        <strain evidence="1">PC15</strain>
    </source>
</reference>
<dbReference type="STRING" id="1137138.A0A067NEK6"/>
<evidence type="ECO:0000313" key="3">
    <source>
        <dbReference type="Proteomes" id="UP000027073"/>
    </source>
</evidence>
<name>A0A067NEK6_PLEO1</name>
<feature type="non-terminal residue" evidence="1">
    <location>
        <position position="122"/>
    </location>
</feature>
<feature type="non-terminal residue" evidence="1">
    <location>
        <position position="1"/>
    </location>
</feature>
<protein>
    <submittedName>
        <fullName evidence="1">Uncharacterized protein</fullName>
    </submittedName>
</protein>
<dbReference type="VEuPathDB" id="FungiDB:PLEOSDRAFT_1016085"/>
<proteinExistence type="predicted"/>
<dbReference type="VEuPathDB" id="FungiDB:PLEOSDRAFT_1016084"/>
<dbReference type="AlphaFoldDB" id="A0A067NEK6"/>